<gene>
    <name evidence="3" type="ORF">CAMGR0001_1708</name>
</gene>
<feature type="transmembrane region" description="Helical" evidence="2">
    <location>
        <begin position="231"/>
        <end position="247"/>
    </location>
</feature>
<sequence>MDKSRLEELKRLLQKRHQEPKRGLEQNFNGENFKAPNSEIQNSEASNFESLNSRAPNFEASNSETLNSDSDALNLETEADQNSACENNAEQQNFISDDSDALPQNSKARDYDKDPIVIKNYEKFFVYSFLVLLLPISTLHAFLIINFINHEDIDIVQYFAILFIILLSTVIISIFTIIRPRQEIKFTNKYIEFINDGLVEKRCEIDENALSLNFSIGILASSYEIGKSEKIFLYFIAIFICVTWWDIFFIAVFFTYLFGFLLNFILYLFINRNLKGFRALPFIRIACPSYGRWFRNKPVYPRYYLVYLYNQKIYDEIKEYFLLKNVNINNVKKDYLFI</sequence>
<keyword evidence="4" id="KW-1185">Reference proteome</keyword>
<dbReference type="Proteomes" id="UP000005709">
    <property type="component" value="Unassembled WGS sequence"/>
</dbReference>
<accession>C8PIP7</accession>
<evidence type="ECO:0000313" key="4">
    <source>
        <dbReference type="Proteomes" id="UP000005709"/>
    </source>
</evidence>
<organism evidence="3 4">
    <name type="scientific">Campylobacter gracilis RM3268</name>
    <dbReference type="NCBI Taxonomy" id="553220"/>
    <lineage>
        <taxon>Bacteria</taxon>
        <taxon>Pseudomonadati</taxon>
        <taxon>Campylobacterota</taxon>
        <taxon>Epsilonproteobacteria</taxon>
        <taxon>Campylobacterales</taxon>
        <taxon>Campylobacteraceae</taxon>
        <taxon>Campylobacter</taxon>
    </lineage>
</organism>
<keyword evidence="2" id="KW-1133">Transmembrane helix</keyword>
<feature type="compositionally biased region" description="Basic and acidic residues" evidence="1">
    <location>
        <begin position="13"/>
        <end position="24"/>
    </location>
</feature>
<feature type="transmembrane region" description="Helical" evidence="2">
    <location>
        <begin position="253"/>
        <end position="270"/>
    </location>
</feature>
<dbReference type="EMBL" id="ACYG01000027">
    <property type="protein sequence ID" value="EEV17412.1"/>
    <property type="molecule type" value="Genomic_DNA"/>
</dbReference>
<reference evidence="3 4" key="1">
    <citation type="submission" date="2009-07" db="EMBL/GenBank/DDBJ databases">
        <authorList>
            <person name="Madupu R."/>
            <person name="Sebastian Y."/>
            <person name="Durkin A.S."/>
            <person name="Torralba M."/>
            <person name="Methe B."/>
            <person name="Sutton G.G."/>
            <person name="Strausberg R.L."/>
            <person name="Nelson K.E."/>
        </authorList>
    </citation>
    <scope>NUCLEOTIDE SEQUENCE [LARGE SCALE GENOMIC DNA]</scope>
    <source>
        <strain evidence="3 4">RM3268</strain>
    </source>
</reference>
<evidence type="ECO:0000256" key="1">
    <source>
        <dbReference type="SAM" id="MobiDB-lite"/>
    </source>
</evidence>
<protein>
    <submittedName>
        <fullName evidence="3">Uncharacterized protein</fullName>
    </submittedName>
</protein>
<evidence type="ECO:0000256" key="2">
    <source>
        <dbReference type="SAM" id="Phobius"/>
    </source>
</evidence>
<dbReference type="AlphaFoldDB" id="C8PIP7"/>
<feature type="compositionally biased region" description="Polar residues" evidence="1">
    <location>
        <begin position="38"/>
        <end position="67"/>
    </location>
</feature>
<feature type="transmembrane region" description="Helical" evidence="2">
    <location>
        <begin position="155"/>
        <end position="178"/>
    </location>
</feature>
<proteinExistence type="predicted"/>
<feature type="transmembrane region" description="Helical" evidence="2">
    <location>
        <begin position="124"/>
        <end position="149"/>
    </location>
</feature>
<dbReference type="eggNOG" id="ENOG5030KFE">
    <property type="taxonomic scope" value="Bacteria"/>
</dbReference>
<keyword evidence="2" id="KW-0812">Transmembrane</keyword>
<name>C8PIP7_9BACT</name>
<feature type="region of interest" description="Disordered" evidence="1">
    <location>
        <begin position="13"/>
        <end position="67"/>
    </location>
</feature>
<comment type="caution">
    <text evidence="3">The sequence shown here is derived from an EMBL/GenBank/DDBJ whole genome shotgun (WGS) entry which is preliminary data.</text>
</comment>
<dbReference type="STRING" id="824.CGRAC_0575"/>
<evidence type="ECO:0000313" key="3">
    <source>
        <dbReference type="EMBL" id="EEV17412.1"/>
    </source>
</evidence>
<dbReference type="RefSeq" id="WP_005872563.1">
    <property type="nucleotide sequence ID" value="NZ_ACYG01000027.1"/>
</dbReference>
<keyword evidence="2" id="KW-0472">Membrane</keyword>